<evidence type="ECO:0000313" key="2">
    <source>
        <dbReference type="EMBL" id="PON69438.1"/>
    </source>
</evidence>
<evidence type="ECO:0000256" key="1">
    <source>
        <dbReference type="SAM" id="MobiDB-lite"/>
    </source>
</evidence>
<protein>
    <submittedName>
        <fullName evidence="2">Uncharacterized protein</fullName>
    </submittedName>
</protein>
<comment type="caution">
    <text evidence="2">The sequence shown here is derived from an EMBL/GenBank/DDBJ whole genome shotgun (WGS) entry which is preliminary data.</text>
</comment>
<dbReference type="EMBL" id="JXTB01000056">
    <property type="protein sequence ID" value="PON69438.1"/>
    <property type="molecule type" value="Genomic_DNA"/>
</dbReference>
<dbReference type="OrthoDB" id="10428435at2759"/>
<accession>A0A2P5D857</accession>
<feature type="region of interest" description="Disordered" evidence="1">
    <location>
        <begin position="1"/>
        <end position="23"/>
    </location>
</feature>
<organism evidence="2 3">
    <name type="scientific">Parasponia andersonii</name>
    <name type="common">Sponia andersonii</name>
    <dbReference type="NCBI Taxonomy" id="3476"/>
    <lineage>
        <taxon>Eukaryota</taxon>
        <taxon>Viridiplantae</taxon>
        <taxon>Streptophyta</taxon>
        <taxon>Embryophyta</taxon>
        <taxon>Tracheophyta</taxon>
        <taxon>Spermatophyta</taxon>
        <taxon>Magnoliopsida</taxon>
        <taxon>eudicotyledons</taxon>
        <taxon>Gunneridae</taxon>
        <taxon>Pentapetalae</taxon>
        <taxon>rosids</taxon>
        <taxon>fabids</taxon>
        <taxon>Rosales</taxon>
        <taxon>Cannabaceae</taxon>
        <taxon>Parasponia</taxon>
    </lineage>
</organism>
<sequence>MSLPKPMLQPFQSRDHSLKKSPPRAAIISSHHHYTHEPVVVMSVEAEEVEEEKGEIFPPKQAARVAMLKNHFAETIRKAKNALNAASYKEATRSGAYSSTHHHEVVPLKEKDTGADYNNNSVMIKNRQRSRNIRGNDHDHQPLMIKNRGGLNFFPVRLERPAFAYL</sequence>
<gene>
    <name evidence="2" type="ORF">PanWU01x14_088790</name>
</gene>
<proteinExistence type="predicted"/>
<dbReference type="Proteomes" id="UP000237105">
    <property type="component" value="Unassembled WGS sequence"/>
</dbReference>
<dbReference type="AlphaFoldDB" id="A0A2P5D857"/>
<reference evidence="3" key="1">
    <citation type="submission" date="2016-06" db="EMBL/GenBank/DDBJ databases">
        <title>Parallel loss of symbiosis genes in relatives of nitrogen-fixing non-legume Parasponia.</title>
        <authorList>
            <person name="Van Velzen R."/>
            <person name="Holmer R."/>
            <person name="Bu F."/>
            <person name="Rutten L."/>
            <person name="Van Zeijl A."/>
            <person name="Liu W."/>
            <person name="Santuari L."/>
            <person name="Cao Q."/>
            <person name="Sharma T."/>
            <person name="Shen D."/>
            <person name="Roswanjaya Y."/>
            <person name="Wardhani T."/>
            <person name="Kalhor M.S."/>
            <person name="Jansen J."/>
            <person name="Van den Hoogen J."/>
            <person name="Gungor B."/>
            <person name="Hartog M."/>
            <person name="Hontelez J."/>
            <person name="Verver J."/>
            <person name="Yang W.-C."/>
            <person name="Schijlen E."/>
            <person name="Repin R."/>
            <person name="Schilthuizen M."/>
            <person name="Schranz E."/>
            <person name="Heidstra R."/>
            <person name="Miyata K."/>
            <person name="Fedorova E."/>
            <person name="Kohlen W."/>
            <person name="Bisseling T."/>
            <person name="Smit S."/>
            <person name="Geurts R."/>
        </authorList>
    </citation>
    <scope>NUCLEOTIDE SEQUENCE [LARGE SCALE GENOMIC DNA]</scope>
    <source>
        <strain evidence="3">cv. WU1-14</strain>
    </source>
</reference>
<keyword evidence="3" id="KW-1185">Reference proteome</keyword>
<name>A0A2P5D857_PARAD</name>
<evidence type="ECO:0000313" key="3">
    <source>
        <dbReference type="Proteomes" id="UP000237105"/>
    </source>
</evidence>